<dbReference type="Proteomes" id="UP000014983">
    <property type="component" value="Chromosome"/>
</dbReference>
<organism evidence="2 3">
    <name type="scientific">Spiroplasma diminutum CUAS-1</name>
    <dbReference type="NCBI Taxonomy" id="1276221"/>
    <lineage>
        <taxon>Bacteria</taxon>
        <taxon>Bacillati</taxon>
        <taxon>Mycoplasmatota</taxon>
        <taxon>Mollicutes</taxon>
        <taxon>Entomoplasmatales</taxon>
        <taxon>Spiroplasmataceae</taxon>
        <taxon>Spiroplasma</taxon>
    </lineage>
</organism>
<sequence>MDIDRQYKFIYKTKYSWDIRIKKFSENYLIKLINKFEYNRTKLTYLDIKNRNDIISGTYLLYSIINDKPKFCYIGESKNVYLRFKQHINGYLNGKDKLYSKIRKRVKNLEDITFLVLNEIEDQNKRLMKETYYIYATKSKFFSLNSKLVSRRMRCPNNHGCVKSRLAYDKNSEKLKLLIYGNCKNKECKTTFLIK</sequence>
<accession>S5M0X3</accession>
<evidence type="ECO:0000313" key="3">
    <source>
        <dbReference type="Proteomes" id="UP000014983"/>
    </source>
</evidence>
<dbReference type="OrthoDB" id="389314at2"/>
<keyword evidence="3" id="KW-1185">Reference proteome</keyword>
<protein>
    <recommendedName>
        <fullName evidence="1">GIY-YIG domain-containing protein</fullName>
    </recommendedName>
</protein>
<dbReference type="SMART" id="SM00465">
    <property type="entry name" value="GIYc"/>
    <property type="match status" value="1"/>
</dbReference>
<name>S5M0X3_9MOLU</name>
<evidence type="ECO:0000259" key="1">
    <source>
        <dbReference type="PROSITE" id="PS50164"/>
    </source>
</evidence>
<gene>
    <name evidence="2" type="ORF">SDIMI_v3c07970</name>
</gene>
<evidence type="ECO:0000313" key="2">
    <source>
        <dbReference type="EMBL" id="AGR42501.1"/>
    </source>
</evidence>
<dbReference type="PROSITE" id="PS50164">
    <property type="entry name" value="GIY_YIG"/>
    <property type="match status" value="1"/>
</dbReference>
<dbReference type="RefSeq" id="WP_020836729.1">
    <property type="nucleotide sequence ID" value="NC_021833.1"/>
</dbReference>
<dbReference type="Pfam" id="PF01541">
    <property type="entry name" value="GIY-YIG"/>
    <property type="match status" value="1"/>
</dbReference>
<dbReference type="InterPro" id="IPR035901">
    <property type="entry name" value="GIY-YIG_endonuc_sf"/>
</dbReference>
<dbReference type="PATRIC" id="fig|1276221.3.peg.799"/>
<dbReference type="InParanoid" id="S5M0X3"/>
<proteinExistence type="predicted"/>
<dbReference type="AlphaFoldDB" id="S5M0X3"/>
<feature type="domain" description="GIY-YIG" evidence="1">
    <location>
        <begin position="54"/>
        <end position="143"/>
    </location>
</feature>
<dbReference type="EMBL" id="CP005076">
    <property type="protein sequence ID" value="AGR42501.1"/>
    <property type="molecule type" value="Genomic_DNA"/>
</dbReference>
<dbReference type="Gene3D" id="3.40.1440.10">
    <property type="entry name" value="GIY-YIG endonuclease"/>
    <property type="match status" value="1"/>
</dbReference>
<dbReference type="InterPro" id="IPR000305">
    <property type="entry name" value="GIY-YIG_endonuc"/>
</dbReference>
<dbReference type="SUPFAM" id="SSF82771">
    <property type="entry name" value="GIY-YIG endonuclease"/>
    <property type="match status" value="1"/>
</dbReference>
<dbReference type="KEGG" id="sdi:SDIMI_v3c07970"/>
<dbReference type="HOGENOM" id="CLU_1383409_0_0_14"/>
<dbReference type="STRING" id="1276221.SDIMI_v3c07970"/>
<reference evidence="2 3" key="1">
    <citation type="journal article" date="2013" name="Genome Biol. Evol.">
        <title>Comparison of metabolic capacities and inference of gene content evolution in mosquito-associated Spiroplasma diminutum and S. taiwanense.</title>
        <authorList>
            <person name="Lo W.S."/>
            <person name="Ku C."/>
            <person name="Chen L.L."/>
            <person name="Chang T.H."/>
            <person name="Kuo C.H."/>
        </authorList>
    </citation>
    <scope>NUCLEOTIDE SEQUENCE [LARGE SCALE GENOMIC DNA]</scope>
    <source>
        <strain evidence="2">CUAS-1</strain>
    </source>
</reference>